<sequence>MPSKKVTPAAFTKMESRVESLEGEISEIRSTLIGVQNTVKENHASLIAMLEKCLGKSLASEEEGSTIHFFNSLIGEDEVLTWESLKEALMERYGGHGEGDVYEQLTDLKQEGTVEEYITEFEYLIAQIPKLPEKQFCGYFLHGLKSEIRGKVRSLAAMGEMNRTKLLQVTRAVERE</sequence>
<protein>
    <recommendedName>
        <fullName evidence="1">Retrotransposon gag domain-containing protein</fullName>
    </recommendedName>
</protein>
<evidence type="ECO:0000313" key="3">
    <source>
        <dbReference type="Proteomes" id="UP000265520"/>
    </source>
</evidence>
<dbReference type="Proteomes" id="UP000265520">
    <property type="component" value="Unassembled WGS sequence"/>
</dbReference>
<dbReference type="EMBL" id="LXQA010069383">
    <property type="protein sequence ID" value="MCI08539.1"/>
    <property type="molecule type" value="Genomic_DNA"/>
</dbReference>
<reference evidence="2 3" key="1">
    <citation type="journal article" date="2018" name="Front. Plant Sci.">
        <title>Red Clover (Trifolium pratense) and Zigzag Clover (T. medium) - A Picture of Genomic Similarities and Differences.</title>
        <authorList>
            <person name="Dluhosova J."/>
            <person name="Istvanek J."/>
            <person name="Nedelnik J."/>
            <person name="Repkova J."/>
        </authorList>
    </citation>
    <scope>NUCLEOTIDE SEQUENCE [LARGE SCALE GENOMIC DNA]</scope>
    <source>
        <strain evidence="3">cv. 10/8</strain>
        <tissue evidence="2">Leaf</tissue>
    </source>
</reference>
<feature type="domain" description="Retrotransposon gag" evidence="1">
    <location>
        <begin position="67"/>
        <end position="145"/>
    </location>
</feature>
<evidence type="ECO:0000313" key="2">
    <source>
        <dbReference type="EMBL" id="MCI08539.1"/>
    </source>
</evidence>
<name>A0A392PAN4_9FABA</name>
<comment type="caution">
    <text evidence="2">The sequence shown here is derived from an EMBL/GenBank/DDBJ whole genome shotgun (WGS) entry which is preliminary data.</text>
</comment>
<organism evidence="2 3">
    <name type="scientific">Trifolium medium</name>
    <dbReference type="NCBI Taxonomy" id="97028"/>
    <lineage>
        <taxon>Eukaryota</taxon>
        <taxon>Viridiplantae</taxon>
        <taxon>Streptophyta</taxon>
        <taxon>Embryophyta</taxon>
        <taxon>Tracheophyta</taxon>
        <taxon>Spermatophyta</taxon>
        <taxon>Magnoliopsida</taxon>
        <taxon>eudicotyledons</taxon>
        <taxon>Gunneridae</taxon>
        <taxon>Pentapetalae</taxon>
        <taxon>rosids</taxon>
        <taxon>fabids</taxon>
        <taxon>Fabales</taxon>
        <taxon>Fabaceae</taxon>
        <taxon>Papilionoideae</taxon>
        <taxon>50 kb inversion clade</taxon>
        <taxon>NPAAA clade</taxon>
        <taxon>Hologalegina</taxon>
        <taxon>IRL clade</taxon>
        <taxon>Trifolieae</taxon>
        <taxon>Trifolium</taxon>
    </lineage>
</organism>
<dbReference type="AlphaFoldDB" id="A0A392PAN4"/>
<dbReference type="InterPro" id="IPR005162">
    <property type="entry name" value="Retrotrans_gag_dom"/>
</dbReference>
<dbReference type="Pfam" id="PF03732">
    <property type="entry name" value="Retrotrans_gag"/>
    <property type="match status" value="1"/>
</dbReference>
<keyword evidence="3" id="KW-1185">Reference proteome</keyword>
<evidence type="ECO:0000259" key="1">
    <source>
        <dbReference type="Pfam" id="PF03732"/>
    </source>
</evidence>
<accession>A0A392PAN4</accession>
<feature type="non-terminal residue" evidence="2">
    <location>
        <position position="176"/>
    </location>
</feature>
<proteinExistence type="predicted"/>